<evidence type="ECO:0000313" key="3">
    <source>
        <dbReference type="EMBL" id="SFO85279.1"/>
    </source>
</evidence>
<evidence type="ECO:0000256" key="2">
    <source>
        <dbReference type="SAM" id="Phobius"/>
    </source>
</evidence>
<organism evidence="3 4">
    <name type="scientific">Amycolatopsis rubida</name>
    <dbReference type="NCBI Taxonomy" id="112413"/>
    <lineage>
        <taxon>Bacteria</taxon>
        <taxon>Bacillati</taxon>
        <taxon>Actinomycetota</taxon>
        <taxon>Actinomycetes</taxon>
        <taxon>Pseudonocardiales</taxon>
        <taxon>Pseudonocardiaceae</taxon>
        <taxon>Amycolatopsis</taxon>
    </lineage>
</organism>
<accession>A0A1I5KJN3</accession>
<feature type="compositionally biased region" description="Basic and acidic residues" evidence="1">
    <location>
        <begin position="264"/>
        <end position="275"/>
    </location>
</feature>
<gene>
    <name evidence="3" type="ORF">SAMN05421854_103227</name>
</gene>
<name>A0A1I5KJN3_9PSEU</name>
<sequence>MIEAIGYSGCRCALLAVAAKVESRRPAPQPGVRYLCMFIGCLTAGMTLLAVSGGNAASLLGDELKLASLAFLVLFARSLSPGQPTRRQDRCGLFATGEALAVNRVLLVVADAREVGGNTVVSGTGILAPLIYYVTCTASAAAALSLFIVLIWRYSRLGLAAARTVADSVGCRACWRQAASVPTRTPDRCCSARWLRADPDCRRLCPLWTMRRKAVPGIVLDPAAGRTWPATAARTLRSRSGRTGGVRLPARQDRPGAGTRHRRSSLDRGRVDRPPRGPPLPHRGGLPAALLAPTIAAETVWLTAVSRELRRPQRFTTARR</sequence>
<keyword evidence="2" id="KW-0472">Membrane</keyword>
<proteinExistence type="predicted"/>
<keyword evidence="2" id="KW-0812">Transmembrane</keyword>
<dbReference type="Proteomes" id="UP000199137">
    <property type="component" value="Unassembled WGS sequence"/>
</dbReference>
<evidence type="ECO:0000256" key="1">
    <source>
        <dbReference type="SAM" id="MobiDB-lite"/>
    </source>
</evidence>
<feature type="transmembrane region" description="Helical" evidence="2">
    <location>
        <begin position="130"/>
        <end position="152"/>
    </location>
</feature>
<reference evidence="3 4" key="1">
    <citation type="submission" date="2016-10" db="EMBL/GenBank/DDBJ databases">
        <authorList>
            <person name="de Groot N.N."/>
        </authorList>
    </citation>
    <scope>NUCLEOTIDE SEQUENCE [LARGE SCALE GENOMIC DNA]</scope>
    <source>
        <strain evidence="3 4">DSM 44637</strain>
    </source>
</reference>
<protein>
    <submittedName>
        <fullName evidence="3">Uncharacterized protein</fullName>
    </submittedName>
</protein>
<dbReference type="EMBL" id="FOWC01000003">
    <property type="protein sequence ID" value="SFO85279.1"/>
    <property type="molecule type" value="Genomic_DNA"/>
</dbReference>
<feature type="region of interest" description="Disordered" evidence="1">
    <location>
        <begin position="236"/>
        <end position="287"/>
    </location>
</feature>
<dbReference type="AlphaFoldDB" id="A0A1I5KJN3"/>
<keyword evidence="2" id="KW-1133">Transmembrane helix</keyword>
<feature type="transmembrane region" description="Helical" evidence="2">
    <location>
        <begin position="32"/>
        <end position="52"/>
    </location>
</feature>
<evidence type="ECO:0000313" key="4">
    <source>
        <dbReference type="Proteomes" id="UP000199137"/>
    </source>
</evidence>